<name>A0A8H7RR96_9FUNG</name>
<sequence length="102" mass="11480">MCDWFISTIQSLSNDRSPVSMDDHDDDESISSLANHMMHIDNNNDMDDNAIVNNSNEEGNLEVIHGSQPSVMRTNNDGEPIKCSVPLTKKFDEQLKRSIELS</sequence>
<accession>A0A8H7RR96</accession>
<evidence type="ECO:0000313" key="1">
    <source>
        <dbReference type="EMBL" id="KAG2215614.1"/>
    </source>
</evidence>
<gene>
    <name evidence="1" type="ORF">INT45_013100</name>
</gene>
<organism evidence="1 2">
    <name type="scientific">Circinella minor</name>
    <dbReference type="NCBI Taxonomy" id="1195481"/>
    <lineage>
        <taxon>Eukaryota</taxon>
        <taxon>Fungi</taxon>
        <taxon>Fungi incertae sedis</taxon>
        <taxon>Mucoromycota</taxon>
        <taxon>Mucoromycotina</taxon>
        <taxon>Mucoromycetes</taxon>
        <taxon>Mucorales</taxon>
        <taxon>Lichtheimiaceae</taxon>
        <taxon>Circinella</taxon>
    </lineage>
</organism>
<reference evidence="1 2" key="1">
    <citation type="submission" date="2020-12" db="EMBL/GenBank/DDBJ databases">
        <title>Metabolic potential, ecology and presence of endohyphal bacteria is reflected in genomic diversity of Mucoromycotina.</title>
        <authorList>
            <person name="Muszewska A."/>
            <person name="Okrasinska A."/>
            <person name="Steczkiewicz K."/>
            <person name="Drgas O."/>
            <person name="Orlowska M."/>
            <person name="Perlinska-Lenart U."/>
            <person name="Aleksandrzak-Piekarczyk T."/>
            <person name="Szatraj K."/>
            <person name="Zielenkiewicz U."/>
            <person name="Pilsyk S."/>
            <person name="Malc E."/>
            <person name="Mieczkowski P."/>
            <person name="Kruszewska J.S."/>
            <person name="Biernat P."/>
            <person name="Pawlowska J."/>
        </authorList>
    </citation>
    <scope>NUCLEOTIDE SEQUENCE [LARGE SCALE GENOMIC DNA]</scope>
    <source>
        <strain evidence="1 2">CBS 142.35</strain>
    </source>
</reference>
<evidence type="ECO:0000313" key="2">
    <source>
        <dbReference type="Proteomes" id="UP000646827"/>
    </source>
</evidence>
<protein>
    <submittedName>
        <fullName evidence="1">Uncharacterized protein</fullName>
    </submittedName>
</protein>
<dbReference type="Proteomes" id="UP000646827">
    <property type="component" value="Unassembled WGS sequence"/>
</dbReference>
<keyword evidence="2" id="KW-1185">Reference proteome</keyword>
<dbReference type="AlphaFoldDB" id="A0A8H7RR96"/>
<comment type="caution">
    <text evidence="1">The sequence shown here is derived from an EMBL/GenBank/DDBJ whole genome shotgun (WGS) entry which is preliminary data.</text>
</comment>
<dbReference type="EMBL" id="JAEPRB010000499">
    <property type="protein sequence ID" value="KAG2215614.1"/>
    <property type="molecule type" value="Genomic_DNA"/>
</dbReference>
<proteinExistence type="predicted"/>